<evidence type="ECO:0000313" key="2">
    <source>
        <dbReference type="Proteomes" id="UP000030111"/>
    </source>
</evidence>
<name>A0A0A2MS59_9FLAO</name>
<dbReference type="STRING" id="1121898.GCA_000422725_03945"/>
<protein>
    <submittedName>
        <fullName evidence="1">Uncharacterized protein</fullName>
    </submittedName>
</protein>
<dbReference type="RefSeq" id="WP_026993355.1">
    <property type="nucleotide sequence ID" value="NZ_JRLY01000027.1"/>
</dbReference>
<dbReference type="AlphaFoldDB" id="A0A0A2MS59"/>
<accession>A0A0A2MS59</accession>
<gene>
    <name evidence="1" type="ORF">Q766_19985</name>
</gene>
<dbReference type="Proteomes" id="UP000030111">
    <property type="component" value="Unassembled WGS sequence"/>
</dbReference>
<proteinExistence type="predicted"/>
<comment type="caution">
    <text evidence="1">The sequence shown here is derived from an EMBL/GenBank/DDBJ whole genome shotgun (WGS) entry which is preliminary data.</text>
</comment>
<reference evidence="1 2" key="1">
    <citation type="submission" date="2013-09" db="EMBL/GenBank/DDBJ databases">
        <authorList>
            <person name="Zeng Z."/>
            <person name="Chen C."/>
        </authorList>
    </citation>
    <scope>NUCLEOTIDE SEQUENCE [LARGE SCALE GENOMIC DNA]</scope>
    <source>
        <strain evidence="1 2">WB 4.1-42</strain>
    </source>
</reference>
<organism evidence="1 2">
    <name type="scientific">Flavobacterium subsaxonicum WB 4.1-42 = DSM 21790</name>
    <dbReference type="NCBI Taxonomy" id="1121898"/>
    <lineage>
        <taxon>Bacteria</taxon>
        <taxon>Pseudomonadati</taxon>
        <taxon>Bacteroidota</taxon>
        <taxon>Flavobacteriia</taxon>
        <taxon>Flavobacteriales</taxon>
        <taxon>Flavobacteriaceae</taxon>
        <taxon>Flavobacterium</taxon>
    </lineage>
</organism>
<sequence length="247" mass="28240">MKNIKVLIALTFALLSILNSSEEKKFLKFVSGNKHVILFAKDVIEIDTLYSVLTITNEAAKKIGGLDVANLQVSILEPDKNKWLKVDVFDVRSSAERHNPMIVTNKNKLLFYSDNQIVIAGNLWFTIAEKLHIKQKTEQIYGSWGMCKTQVDEDTFIVANVCKTVVFNDNGGGKLLMGDNILSNFKWKIDPEKLQFTFNTPTDREGFLDTATEYSFKLYTKGDFKYLEIKPRDKETIYYLSRLKSGK</sequence>
<keyword evidence="2" id="KW-1185">Reference proteome</keyword>
<dbReference type="EMBL" id="JRLY01000027">
    <property type="protein sequence ID" value="KGO91085.1"/>
    <property type="molecule type" value="Genomic_DNA"/>
</dbReference>
<evidence type="ECO:0000313" key="1">
    <source>
        <dbReference type="EMBL" id="KGO91085.1"/>
    </source>
</evidence>